<feature type="compositionally biased region" description="Basic and acidic residues" evidence="1">
    <location>
        <begin position="95"/>
        <end position="107"/>
    </location>
</feature>
<feature type="region of interest" description="Disordered" evidence="1">
    <location>
        <begin position="73"/>
        <end position="138"/>
    </location>
</feature>
<dbReference type="EMBL" id="JAAKFY010000015">
    <property type="protein sequence ID" value="KAF3845187.1"/>
    <property type="molecule type" value="Genomic_DNA"/>
</dbReference>
<protein>
    <submittedName>
        <fullName evidence="2">Uncharacterized protein</fullName>
    </submittedName>
</protein>
<evidence type="ECO:0000313" key="3">
    <source>
        <dbReference type="Proteomes" id="UP000518266"/>
    </source>
</evidence>
<dbReference type="Proteomes" id="UP000518266">
    <property type="component" value="Unassembled WGS sequence"/>
</dbReference>
<dbReference type="AlphaFoldDB" id="A0A7J5Y9D1"/>
<sequence>MPRCSELTVTHRFDVTMQEAHRVDALDGFQDLPPQTQRGADAEGSPSHAPPQHGDLHLEHLFGLLGRLHLQRHADPRQEVHRLQAGSPNWTQRLNPKESDPQGEHGQDVSLLRSPAHPVCGPGTLSSLLPPPRPATSN</sequence>
<accession>A0A7J5Y9D1</accession>
<feature type="region of interest" description="Disordered" evidence="1">
    <location>
        <begin position="28"/>
        <end position="55"/>
    </location>
</feature>
<feature type="compositionally biased region" description="Basic and acidic residues" evidence="1">
    <location>
        <begin position="73"/>
        <end position="82"/>
    </location>
</feature>
<gene>
    <name evidence="2" type="ORF">F7725_008350</name>
</gene>
<name>A0A7J5Y9D1_DISMA</name>
<organism evidence="2 3">
    <name type="scientific">Dissostichus mawsoni</name>
    <name type="common">Antarctic cod</name>
    <dbReference type="NCBI Taxonomy" id="36200"/>
    <lineage>
        <taxon>Eukaryota</taxon>
        <taxon>Metazoa</taxon>
        <taxon>Chordata</taxon>
        <taxon>Craniata</taxon>
        <taxon>Vertebrata</taxon>
        <taxon>Euteleostomi</taxon>
        <taxon>Actinopterygii</taxon>
        <taxon>Neopterygii</taxon>
        <taxon>Teleostei</taxon>
        <taxon>Neoteleostei</taxon>
        <taxon>Acanthomorphata</taxon>
        <taxon>Eupercaria</taxon>
        <taxon>Perciformes</taxon>
        <taxon>Notothenioidei</taxon>
        <taxon>Nototheniidae</taxon>
        <taxon>Dissostichus</taxon>
    </lineage>
</organism>
<comment type="caution">
    <text evidence="2">The sequence shown here is derived from an EMBL/GenBank/DDBJ whole genome shotgun (WGS) entry which is preliminary data.</text>
</comment>
<proteinExistence type="predicted"/>
<evidence type="ECO:0000256" key="1">
    <source>
        <dbReference type="SAM" id="MobiDB-lite"/>
    </source>
</evidence>
<keyword evidence="3" id="KW-1185">Reference proteome</keyword>
<reference evidence="2 3" key="1">
    <citation type="submission" date="2020-03" db="EMBL/GenBank/DDBJ databases">
        <title>Dissostichus mawsoni Genome sequencing and assembly.</title>
        <authorList>
            <person name="Park H."/>
        </authorList>
    </citation>
    <scope>NUCLEOTIDE SEQUENCE [LARGE SCALE GENOMIC DNA]</scope>
    <source>
        <strain evidence="2">DM0001</strain>
        <tissue evidence="2">Muscle</tissue>
    </source>
</reference>
<feature type="compositionally biased region" description="Pro residues" evidence="1">
    <location>
        <begin position="129"/>
        <end position="138"/>
    </location>
</feature>
<evidence type="ECO:0000313" key="2">
    <source>
        <dbReference type="EMBL" id="KAF3845187.1"/>
    </source>
</evidence>